<dbReference type="Pfam" id="PF04545">
    <property type="entry name" value="Sigma70_r4"/>
    <property type="match status" value="1"/>
</dbReference>
<dbReference type="CDD" id="cd06171">
    <property type="entry name" value="Sigma70_r4"/>
    <property type="match status" value="1"/>
</dbReference>
<dbReference type="OrthoDB" id="9804285at2"/>
<evidence type="ECO:0000256" key="3">
    <source>
        <dbReference type="ARBA" id="ARBA00023082"/>
    </source>
</evidence>
<dbReference type="InterPro" id="IPR014284">
    <property type="entry name" value="RNA_pol_sigma-70_dom"/>
</dbReference>
<protein>
    <recommendedName>
        <fullName evidence="6">RNA polymerase sigma factor</fullName>
    </recommendedName>
</protein>
<dbReference type="InterPro" id="IPR007624">
    <property type="entry name" value="RNA_pol_sigma70_r3"/>
</dbReference>
<dbReference type="InterPro" id="IPR013325">
    <property type="entry name" value="RNA_pol_sigma_r2"/>
</dbReference>
<reference evidence="10 11" key="1">
    <citation type="submission" date="2016-10" db="EMBL/GenBank/DDBJ databases">
        <authorList>
            <person name="de Groot N.N."/>
        </authorList>
    </citation>
    <scope>NUCLEOTIDE SEQUENCE [LARGE SCALE GENOMIC DNA]</scope>
    <source>
        <strain evidence="10 11">DSM 43794</strain>
    </source>
</reference>
<dbReference type="AlphaFoldDB" id="A0A1H1GYJ9"/>
<dbReference type="PANTHER" id="PTHR30603:SF60">
    <property type="entry name" value="RNA POLYMERASE SIGMA FACTOR RPOD"/>
    <property type="match status" value="1"/>
</dbReference>
<comment type="similarity">
    <text evidence="1 6">Belongs to the sigma-70 factor family.</text>
</comment>
<keyword evidence="4 6" id="KW-0238">DNA-binding</keyword>
<evidence type="ECO:0000256" key="4">
    <source>
        <dbReference type="ARBA" id="ARBA00023125"/>
    </source>
</evidence>
<evidence type="ECO:0000313" key="10">
    <source>
        <dbReference type="EMBL" id="SDR18209.1"/>
    </source>
</evidence>
<feature type="domain" description="RNA polymerase sigma-70" evidence="9">
    <location>
        <begin position="409"/>
        <end position="435"/>
    </location>
</feature>
<sequence length="449" mass="49476">MPRTAVATQPEVSPTTLDRLLDRGRAQGHLSLSELRRAFAQAGISPAKGRAILRELTEAGVSLAADDEPALGALAASGARKTGTRAKADQKSTVSRRKKTTTAGQAADVPTSAVSHPGEDAEWETADDAAVDPDADSETLDLDDESSVMGDSVHTYLKSIGRRTLLTAAEEVELAKRIEAGLYAEYKLENEPGLSDELREELEWLVKDGKDAKDHMLEANLRLVVSVAKKYTDRGMSLLDVVQEGNLGLIRAVEKFDYTKGYKFSTYAMWWIRQAIQRGFADSARTIRLPVHVLELLSKLSRVERDMHQRLGREPTPEELAVELDKTPDQIEELLRTSRQPISLNATIGDDGETTIGDLIEDVDSPEASEVVDRQLLADQLRGVLGNLSPREAKIMALRFGLVDGNPHTLDEIGKHLGLTRERIRQLEKESLSKLRHPSNTRPLLDWAS</sequence>
<dbReference type="Pfam" id="PF04539">
    <property type="entry name" value="Sigma70_r3"/>
    <property type="match status" value="1"/>
</dbReference>
<dbReference type="NCBIfam" id="TIGR02937">
    <property type="entry name" value="sigma70-ECF"/>
    <property type="match status" value="1"/>
</dbReference>
<evidence type="ECO:0000256" key="5">
    <source>
        <dbReference type="ARBA" id="ARBA00023163"/>
    </source>
</evidence>
<dbReference type="InterPro" id="IPR050239">
    <property type="entry name" value="Sigma-70_RNA_pol_init_factors"/>
</dbReference>
<dbReference type="Proteomes" id="UP000217103">
    <property type="component" value="Unassembled WGS sequence"/>
</dbReference>
<proteinExistence type="inferred from homology"/>
<dbReference type="InterPro" id="IPR013324">
    <property type="entry name" value="RNA_pol_sigma_r3/r4-like"/>
</dbReference>
<name>A0A1H1GYJ9_9ACTN</name>
<dbReference type="Pfam" id="PF04542">
    <property type="entry name" value="Sigma70_r2"/>
    <property type="match status" value="1"/>
</dbReference>
<keyword evidence="2 6" id="KW-0805">Transcription regulation</keyword>
<dbReference type="RefSeq" id="WP_093260809.1">
    <property type="nucleotide sequence ID" value="NZ_FNKK01000002.1"/>
</dbReference>
<dbReference type="GO" id="GO:0006352">
    <property type="term" value="P:DNA-templated transcription initiation"/>
    <property type="evidence" value="ECO:0007669"/>
    <property type="project" value="InterPro"/>
</dbReference>
<dbReference type="GO" id="GO:0003677">
    <property type="term" value="F:DNA binding"/>
    <property type="evidence" value="ECO:0007669"/>
    <property type="project" value="UniProtKB-KW"/>
</dbReference>
<dbReference type="Gene3D" id="1.10.10.10">
    <property type="entry name" value="Winged helix-like DNA-binding domain superfamily/Winged helix DNA-binding domain"/>
    <property type="match status" value="2"/>
</dbReference>
<organism evidence="10 11">
    <name type="scientific">Thermostaphylospora chromogena</name>
    <dbReference type="NCBI Taxonomy" id="35622"/>
    <lineage>
        <taxon>Bacteria</taxon>
        <taxon>Bacillati</taxon>
        <taxon>Actinomycetota</taxon>
        <taxon>Actinomycetes</taxon>
        <taxon>Streptosporangiales</taxon>
        <taxon>Thermomonosporaceae</taxon>
        <taxon>Thermostaphylospora</taxon>
    </lineage>
</organism>
<dbReference type="InterPro" id="IPR007630">
    <property type="entry name" value="RNA_pol_sigma70_r4"/>
</dbReference>
<dbReference type="PROSITE" id="PS00716">
    <property type="entry name" value="SIGMA70_2"/>
    <property type="match status" value="1"/>
</dbReference>
<comment type="function">
    <text evidence="6">Sigma factors are initiation factors that promote the attachment of RNA polymerase to specific initiation sites and are then released.</text>
</comment>
<dbReference type="PRINTS" id="PR00046">
    <property type="entry name" value="SIGMA70FCT"/>
</dbReference>
<keyword evidence="3 6" id="KW-0731">Sigma factor</keyword>
<dbReference type="EMBL" id="FNKK01000002">
    <property type="protein sequence ID" value="SDR18209.1"/>
    <property type="molecule type" value="Genomic_DNA"/>
</dbReference>
<dbReference type="InterPro" id="IPR007627">
    <property type="entry name" value="RNA_pol_sigma70_r2"/>
</dbReference>
<dbReference type="SUPFAM" id="SSF88946">
    <property type="entry name" value="Sigma2 domain of RNA polymerase sigma factors"/>
    <property type="match status" value="1"/>
</dbReference>
<gene>
    <name evidence="10" type="ORF">SAMN04489764_3914</name>
</gene>
<feature type="region of interest" description="Disordered" evidence="7">
    <location>
        <begin position="76"/>
        <end position="141"/>
    </location>
</feature>
<dbReference type="InterPro" id="IPR009042">
    <property type="entry name" value="RNA_pol_sigma70_r1_2"/>
</dbReference>
<dbReference type="InterPro" id="IPR036388">
    <property type="entry name" value="WH-like_DNA-bd_sf"/>
</dbReference>
<dbReference type="FunFam" id="1.10.601.10:FF:000001">
    <property type="entry name" value="RNA polymerase sigma factor SigA"/>
    <property type="match status" value="1"/>
</dbReference>
<evidence type="ECO:0000256" key="6">
    <source>
        <dbReference type="RuleBase" id="RU362124"/>
    </source>
</evidence>
<evidence type="ECO:0000256" key="1">
    <source>
        <dbReference type="ARBA" id="ARBA00007788"/>
    </source>
</evidence>
<dbReference type="PROSITE" id="PS00715">
    <property type="entry name" value="SIGMA70_1"/>
    <property type="match status" value="1"/>
</dbReference>
<dbReference type="Pfam" id="PF00140">
    <property type="entry name" value="Sigma70_r1_2"/>
    <property type="match status" value="1"/>
</dbReference>
<feature type="compositionally biased region" description="Acidic residues" evidence="7">
    <location>
        <begin position="120"/>
        <end position="141"/>
    </location>
</feature>
<keyword evidence="11" id="KW-1185">Reference proteome</keyword>
<dbReference type="STRING" id="35622.SAMN04489764_3914"/>
<evidence type="ECO:0000259" key="8">
    <source>
        <dbReference type="PROSITE" id="PS00715"/>
    </source>
</evidence>
<accession>A0A1H1GYJ9</accession>
<evidence type="ECO:0000313" key="11">
    <source>
        <dbReference type="Proteomes" id="UP000217103"/>
    </source>
</evidence>
<dbReference type="Gene3D" id="1.10.601.10">
    <property type="entry name" value="RNA Polymerase Primary Sigma Factor"/>
    <property type="match status" value="2"/>
</dbReference>
<dbReference type="PANTHER" id="PTHR30603">
    <property type="entry name" value="RNA POLYMERASE SIGMA FACTOR RPO"/>
    <property type="match status" value="1"/>
</dbReference>
<feature type="domain" description="RNA polymerase sigma-70" evidence="8">
    <location>
        <begin position="240"/>
        <end position="253"/>
    </location>
</feature>
<evidence type="ECO:0000259" key="9">
    <source>
        <dbReference type="PROSITE" id="PS00716"/>
    </source>
</evidence>
<evidence type="ECO:0000256" key="7">
    <source>
        <dbReference type="SAM" id="MobiDB-lite"/>
    </source>
</evidence>
<dbReference type="GO" id="GO:0016987">
    <property type="term" value="F:sigma factor activity"/>
    <property type="evidence" value="ECO:0007669"/>
    <property type="project" value="UniProtKB-KW"/>
</dbReference>
<dbReference type="SUPFAM" id="SSF88659">
    <property type="entry name" value="Sigma3 and sigma4 domains of RNA polymerase sigma factors"/>
    <property type="match status" value="2"/>
</dbReference>
<evidence type="ECO:0000256" key="2">
    <source>
        <dbReference type="ARBA" id="ARBA00023015"/>
    </source>
</evidence>
<keyword evidence="5 6" id="KW-0804">Transcription</keyword>
<dbReference type="InterPro" id="IPR000943">
    <property type="entry name" value="RNA_pol_sigma70"/>
</dbReference>